<dbReference type="PANTHER" id="PTHR11410">
    <property type="entry name" value="ATP SYNTHASE SUBUNIT A"/>
    <property type="match status" value="1"/>
</dbReference>
<dbReference type="PANTHER" id="PTHR11410:SF0">
    <property type="entry name" value="ATP SYNTHASE SUBUNIT A"/>
    <property type="match status" value="1"/>
</dbReference>
<comment type="similarity">
    <text evidence="2">Belongs to the ATPase A chain family.</text>
</comment>
<keyword evidence="3" id="KW-0813">Transport</keyword>
<keyword evidence="6" id="KW-0375">Hydrogen ion transport</keyword>
<evidence type="ECO:0000256" key="12">
    <source>
        <dbReference type="SAM" id="Phobius"/>
    </source>
</evidence>
<dbReference type="CTD" id="4508"/>
<dbReference type="PRINTS" id="PR00123">
    <property type="entry name" value="ATPASEA"/>
</dbReference>
<keyword evidence="4" id="KW-0138">CF(0)</keyword>
<keyword evidence="8" id="KW-0406">Ion transport</keyword>
<keyword evidence="9 12" id="KW-0472">Membrane</keyword>
<reference evidence="13" key="1">
    <citation type="submission" date="2007-04" db="EMBL/GenBank/DDBJ databases">
        <title>Mitochondrial gene order and molecular phylogenetic analyses indicate that the Leptotrombidium mite is a paraphyletic.</title>
        <authorList>
            <person name="Mitani H."/>
            <person name="Yuasa S."/>
            <person name="Takahashi M."/>
            <person name="Fukunaga M."/>
        </authorList>
    </citation>
    <scope>NUCLEOTIDE SEQUENCE</scope>
    <source>
        <strain evidence="13">TWHW-1</strain>
    </source>
</reference>
<protein>
    <recommendedName>
        <fullName evidence="11">ATP synthase subunit a</fullName>
    </recommendedName>
</protein>
<comment type="subcellular location">
    <subcellularLocation>
        <location evidence="1">Membrane</location>
        <topology evidence="1">Multi-pass membrane protein</topology>
    </subcellularLocation>
    <subcellularLocation>
        <location evidence="11">Mitochondrion inner membrane</location>
        <topology evidence="11">Multi-pass membrane protein</topology>
    </subcellularLocation>
</comment>
<dbReference type="InterPro" id="IPR000568">
    <property type="entry name" value="ATP_synth_F0_asu"/>
</dbReference>
<dbReference type="Pfam" id="PF00119">
    <property type="entry name" value="ATP-synt_A"/>
    <property type="match status" value="1"/>
</dbReference>
<evidence type="ECO:0000256" key="11">
    <source>
        <dbReference type="RuleBase" id="RU004450"/>
    </source>
</evidence>
<feature type="transmembrane region" description="Helical" evidence="12">
    <location>
        <begin position="185"/>
        <end position="209"/>
    </location>
</feature>
<dbReference type="NCBIfam" id="TIGR01131">
    <property type="entry name" value="ATP_synt_6_or_A"/>
    <property type="match status" value="1"/>
</dbReference>
<dbReference type="InterPro" id="IPR023011">
    <property type="entry name" value="ATP_synth_F0_asu_AS"/>
</dbReference>
<keyword evidence="10" id="KW-0066">ATP synthesis</keyword>
<keyword evidence="7 12" id="KW-1133">Transmembrane helix</keyword>
<dbReference type="GO" id="GO:0046933">
    <property type="term" value="F:proton-transporting ATP synthase activity, rotational mechanism"/>
    <property type="evidence" value="ECO:0007669"/>
    <property type="project" value="TreeGrafter"/>
</dbReference>
<evidence type="ECO:0000256" key="2">
    <source>
        <dbReference type="ARBA" id="ARBA00006810"/>
    </source>
</evidence>
<keyword evidence="13" id="KW-0496">Mitochondrion</keyword>
<evidence type="ECO:0000313" key="13">
    <source>
        <dbReference type="EMBL" id="BAG24171.1"/>
    </source>
</evidence>
<dbReference type="GO" id="GO:0005743">
    <property type="term" value="C:mitochondrial inner membrane"/>
    <property type="evidence" value="ECO:0007669"/>
    <property type="project" value="UniProtKB-SubCell"/>
</dbReference>
<sequence>MFSPFDPSSFTYPTFLTILMAMMLMKTSKSKNKSSKKMMMKMLKKEIMPNLSSKNQKSSTMKFISMFTIIASMNMMGLLPSTFSITSQMSINLPLAMTMWIATNMFSMTKKKEMTLAHMVPNGTPIFLAPFMVMIEMVSNLIRPITLSVRLTANMVAGHILISLMENFITKTNPNIITSWMMASILTILESGVAIIQAYVFSTLVSLYFSENH</sequence>
<proteinExistence type="inferred from homology"/>
<accession>B3IUL7</accession>
<feature type="transmembrane region" description="Helical" evidence="12">
    <location>
        <begin position="147"/>
        <end position="165"/>
    </location>
</feature>
<name>B3IUL7_9ACAR</name>
<evidence type="ECO:0000256" key="10">
    <source>
        <dbReference type="ARBA" id="ARBA00023310"/>
    </source>
</evidence>
<gene>
    <name evidence="13" type="primary">ATP6</name>
</gene>
<dbReference type="GO" id="GO:0045259">
    <property type="term" value="C:proton-transporting ATP synthase complex"/>
    <property type="evidence" value="ECO:0007669"/>
    <property type="project" value="UniProtKB-KW"/>
</dbReference>
<evidence type="ECO:0000256" key="3">
    <source>
        <dbReference type="ARBA" id="ARBA00022448"/>
    </source>
</evidence>
<dbReference type="SUPFAM" id="SSF81336">
    <property type="entry name" value="F1F0 ATP synthase subunit A"/>
    <property type="match status" value="1"/>
</dbReference>
<geneLocation type="mitochondrion" evidence="13"/>
<evidence type="ECO:0000256" key="5">
    <source>
        <dbReference type="ARBA" id="ARBA00022692"/>
    </source>
</evidence>
<dbReference type="PROSITE" id="PS00449">
    <property type="entry name" value="ATPASE_A"/>
    <property type="match status" value="1"/>
</dbReference>
<dbReference type="InterPro" id="IPR035908">
    <property type="entry name" value="F0_ATP_A_sf"/>
</dbReference>
<evidence type="ECO:0000256" key="4">
    <source>
        <dbReference type="ARBA" id="ARBA00022547"/>
    </source>
</evidence>
<dbReference type="GeneID" id="6220776"/>
<dbReference type="InterPro" id="IPR045083">
    <property type="entry name" value="ATP_synth_F0_asu_bact/mt"/>
</dbReference>
<evidence type="ECO:0000256" key="8">
    <source>
        <dbReference type="ARBA" id="ARBA00023065"/>
    </source>
</evidence>
<keyword evidence="5 12" id="KW-0812">Transmembrane</keyword>
<feature type="transmembrane region" description="Helical" evidence="12">
    <location>
        <begin position="116"/>
        <end position="135"/>
    </location>
</feature>
<dbReference type="AlphaFoldDB" id="B3IUL7"/>
<evidence type="ECO:0000256" key="6">
    <source>
        <dbReference type="ARBA" id="ARBA00022781"/>
    </source>
</evidence>
<evidence type="ECO:0000256" key="1">
    <source>
        <dbReference type="ARBA" id="ARBA00004141"/>
    </source>
</evidence>
<organism evidence="13">
    <name type="scientific">Walchia hayashii</name>
    <dbReference type="NCBI Taxonomy" id="436352"/>
    <lineage>
        <taxon>Eukaryota</taxon>
        <taxon>Metazoa</taxon>
        <taxon>Ecdysozoa</taxon>
        <taxon>Arthropoda</taxon>
        <taxon>Chelicerata</taxon>
        <taxon>Arachnida</taxon>
        <taxon>Acari</taxon>
        <taxon>Acariformes</taxon>
        <taxon>Trombidiformes</taxon>
        <taxon>Prostigmata</taxon>
        <taxon>Anystina</taxon>
        <taxon>Parasitengona</taxon>
        <taxon>Trombiculoidea</taxon>
        <taxon>Trombiculidae</taxon>
        <taxon>Walchia</taxon>
    </lineage>
</organism>
<evidence type="ECO:0000256" key="7">
    <source>
        <dbReference type="ARBA" id="ARBA00022989"/>
    </source>
</evidence>
<dbReference type="RefSeq" id="YP_001837115.1">
    <property type="nucleotide sequence ID" value="NC_010595.1"/>
</dbReference>
<dbReference type="EMBL" id="AB300500">
    <property type="protein sequence ID" value="BAG24171.1"/>
    <property type="molecule type" value="Genomic_DNA"/>
</dbReference>
<dbReference type="Gene3D" id="1.20.120.220">
    <property type="entry name" value="ATP synthase, F0 complex, subunit A"/>
    <property type="match status" value="1"/>
</dbReference>
<evidence type="ECO:0000256" key="9">
    <source>
        <dbReference type="ARBA" id="ARBA00023136"/>
    </source>
</evidence>
<dbReference type="CDD" id="cd00310">
    <property type="entry name" value="ATP-synt_Fo_a_6"/>
    <property type="match status" value="1"/>
</dbReference>